<feature type="non-terminal residue" evidence="3">
    <location>
        <position position="777"/>
    </location>
</feature>
<feature type="compositionally biased region" description="Polar residues" evidence="1">
    <location>
        <begin position="38"/>
        <end position="58"/>
    </location>
</feature>
<reference evidence="3 4" key="1">
    <citation type="submission" date="2018-05" db="EMBL/GenBank/DDBJ databases">
        <title>Draft genome sequence of Scytalidium lignicola DSM 105466, a ubiquitous saprotrophic fungus.</title>
        <authorList>
            <person name="Buettner E."/>
            <person name="Gebauer A.M."/>
            <person name="Hofrichter M."/>
            <person name="Liers C."/>
            <person name="Kellner H."/>
        </authorList>
    </citation>
    <scope>NUCLEOTIDE SEQUENCE [LARGE SCALE GENOMIC DNA]</scope>
    <source>
        <strain evidence="3 4">DSM 105466</strain>
    </source>
</reference>
<protein>
    <recommendedName>
        <fullName evidence="2">YTH domain-containing protein</fullName>
    </recommendedName>
</protein>
<dbReference type="OrthoDB" id="6103986at2759"/>
<organism evidence="3 4">
    <name type="scientific">Scytalidium lignicola</name>
    <name type="common">Hyphomycete</name>
    <dbReference type="NCBI Taxonomy" id="5539"/>
    <lineage>
        <taxon>Eukaryota</taxon>
        <taxon>Fungi</taxon>
        <taxon>Dikarya</taxon>
        <taxon>Ascomycota</taxon>
        <taxon>Pezizomycotina</taxon>
        <taxon>Leotiomycetes</taxon>
        <taxon>Leotiomycetes incertae sedis</taxon>
        <taxon>Scytalidium</taxon>
    </lineage>
</organism>
<dbReference type="GO" id="GO:0005654">
    <property type="term" value="C:nucleoplasm"/>
    <property type="evidence" value="ECO:0007669"/>
    <property type="project" value="TreeGrafter"/>
</dbReference>
<feature type="compositionally biased region" description="Basic and acidic residues" evidence="1">
    <location>
        <begin position="318"/>
        <end position="327"/>
    </location>
</feature>
<proteinExistence type="predicted"/>
<dbReference type="GO" id="GO:0003729">
    <property type="term" value="F:mRNA binding"/>
    <property type="evidence" value="ECO:0007669"/>
    <property type="project" value="TreeGrafter"/>
</dbReference>
<feature type="compositionally biased region" description="Polar residues" evidence="1">
    <location>
        <begin position="163"/>
        <end position="211"/>
    </location>
</feature>
<evidence type="ECO:0000313" key="3">
    <source>
        <dbReference type="EMBL" id="RFU31657.1"/>
    </source>
</evidence>
<dbReference type="STRING" id="5539.A0A3E2HE70"/>
<dbReference type="InterPro" id="IPR007275">
    <property type="entry name" value="YTH_domain"/>
</dbReference>
<dbReference type="CDD" id="cd21134">
    <property type="entry name" value="YTH"/>
    <property type="match status" value="1"/>
</dbReference>
<gene>
    <name evidence="3" type="ORF">B7463_g4696</name>
</gene>
<dbReference type="InterPro" id="IPR045168">
    <property type="entry name" value="YTH_prot"/>
</dbReference>
<feature type="domain" description="YTH" evidence="2">
    <location>
        <begin position="636"/>
        <end position="769"/>
    </location>
</feature>
<dbReference type="GO" id="GO:1990247">
    <property type="term" value="F:N6-methyladenosine-containing RNA reader activity"/>
    <property type="evidence" value="ECO:0007669"/>
    <property type="project" value="TreeGrafter"/>
</dbReference>
<dbReference type="PROSITE" id="PS50882">
    <property type="entry name" value="YTH"/>
    <property type="match status" value="1"/>
</dbReference>
<dbReference type="PANTHER" id="PTHR12357">
    <property type="entry name" value="YTH YT521-B HOMOLOGY DOMAIN-CONTAINING"/>
    <property type="match status" value="1"/>
</dbReference>
<feature type="region of interest" description="Disordered" evidence="1">
    <location>
        <begin position="1"/>
        <end position="211"/>
    </location>
</feature>
<dbReference type="Pfam" id="PF04146">
    <property type="entry name" value="YTH"/>
    <property type="match status" value="1"/>
</dbReference>
<dbReference type="Proteomes" id="UP000258309">
    <property type="component" value="Unassembled WGS sequence"/>
</dbReference>
<feature type="region of interest" description="Disordered" evidence="1">
    <location>
        <begin position="427"/>
        <end position="548"/>
    </location>
</feature>
<feature type="compositionally biased region" description="Polar residues" evidence="1">
    <location>
        <begin position="227"/>
        <end position="253"/>
    </location>
</feature>
<dbReference type="Gene3D" id="3.10.590.10">
    <property type="entry name" value="ph1033 like domains"/>
    <property type="match status" value="1"/>
</dbReference>
<evidence type="ECO:0000259" key="2">
    <source>
        <dbReference type="PROSITE" id="PS50882"/>
    </source>
</evidence>
<feature type="region of interest" description="Disordered" evidence="1">
    <location>
        <begin position="272"/>
        <end position="296"/>
    </location>
</feature>
<feature type="compositionally biased region" description="Polar residues" evidence="1">
    <location>
        <begin position="273"/>
        <end position="286"/>
    </location>
</feature>
<accession>A0A3E2HE70</accession>
<feature type="compositionally biased region" description="Polar residues" evidence="1">
    <location>
        <begin position="1"/>
        <end position="16"/>
    </location>
</feature>
<feature type="non-terminal residue" evidence="3">
    <location>
        <position position="1"/>
    </location>
</feature>
<name>A0A3E2HE70_SCYLI</name>
<feature type="region of interest" description="Disordered" evidence="1">
    <location>
        <begin position="582"/>
        <end position="615"/>
    </location>
</feature>
<feature type="compositionally biased region" description="Polar residues" evidence="1">
    <location>
        <begin position="328"/>
        <end position="348"/>
    </location>
</feature>
<dbReference type="AlphaFoldDB" id="A0A3E2HE70"/>
<feature type="region of interest" description="Disordered" evidence="1">
    <location>
        <begin position="308"/>
        <end position="348"/>
    </location>
</feature>
<evidence type="ECO:0000313" key="4">
    <source>
        <dbReference type="Proteomes" id="UP000258309"/>
    </source>
</evidence>
<dbReference type="PANTHER" id="PTHR12357:SF3">
    <property type="entry name" value="YTH DOMAIN-CONTAINING PROTEIN 1"/>
    <property type="match status" value="1"/>
</dbReference>
<keyword evidence="4" id="KW-1185">Reference proteome</keyword>
<feature type="compositionally biased region" description="Basic and acidic residues" evidence="1">
    <location>
        <begin position="506"/>
        <end position="545"/>
    </location>
</feature>
<dbReference type="GO" id="GO:0000398">
    <property type="term" value="P:mRNA splicing, via spliceosome"/>
    <property type="evidence" value="ECO:0007669"/>
    <property type="project" value="TreeGrafter"/>
</dbReference>
<feature type="compositionally biased region" description="Polar residues" evidence="1">
    <location>
        <begin position="118"/>
        <end position="137"/>
    </location>
</feature>
<feature type="compositionally biased region" description="Basic and acidic residues" evidence="1">
    <location>
        <begin position="473"/>
        <end position="489"/>
    </location>
</feature>
<dbReference type="GO" id="GO:0000381">
    <property type="term" value="P:regulation of alternative mRNA splicing, via spliceosome"/>
    <property type="evidence" value="ECO:0007669"/>
    <property type="project" value="TreeGrafter"/>
</dbReference>
<evidence type="ECO:0000256" key="1">
    <source>
        <dbReference type="SAM" id="MobiDB-lite"/>
    </source>
</evidence>
<dbReference type="EMBL" id="NCSJ02000071">
    <property type="protein sequence ID" value="RFU31657.1"/>
    <property type="molecule type" value="Genomic_DNA"/>
</dbReference>
<feature type="region of interest" description="Disordered" evidence="1">
    <location>
        <begin position="227"/>
        <end position="258"/>
    </location>
</feature>
<feature type="compositionally biased region" description="Polar residues" evidence="1">
    <location>
        <begin position="427"/>
        <end position="443"/>
    </location>
</feature>
<sequence length="777" mass="86994">MPSFSSTQSVQEPQFSDSEHGSQPIYKFETADNYMNDYHSNSRSTNQSSGPQIKFSTPSHDDMERCKSSTPTIHPALDQLSARAAELKAQLLQRRKEGRSNSDTPPVAASEITKGEQDSASSLRSQNASPASNVTNHTGKEQDLNISELISQYAKEKYAEENGSVNTKNDQQKTSHMHAQTKNMNNASAKAQASSLNSNTPTINSASTTKGNVKDIRNSNIRFGTVSNISAEETLKNSPPNQLSESISQSKTLGPQVPKEPAAMALNGLEPRLQSSHTETSYSMPTSAKYGNVKPRVFRRQQKSYADIEGNSSIYQERSNHGQEISKPETNGNQSEGYNTSTQRNPPTLEQLLPFDGDLKEWLEITGFHNVDYRDKILSRRRAIAALDAQREKLLAEMEAEERGVVPVVSGANQIRSSILPLPIVPRSSQQESSPATPVTPANQAPAVDPRTKRAYSEVQSEMEATGSKTKAARIEHRDENRQMNERTPKPNGINMSDNKFIEPSSGRRSDEGKHSYRGWYDDSHDQKHSPSHEREMSPDQRPFEGRMTPRMRKLPWDHDGNEAPGKAPFVIRGNYKGRSYDPLYHSRGRGRSISDRSPGSIERPIDHSNQYGIPLANRRPYKDLRGFDRGGRGDTRYFIVKSFNEANVANCIEDSIWTTQVQNGEIFKKAFETCKNVILVFSINKSRAFQGYARMESVPGSVPNPGWTRSIQWESTGAFKVRWLVIYSTRFHLVGHLKNSLNENQAVLVGKDGQEIEERCGDELIKIINEESDRFR</sequence>
<comment type="caution">
    <text evidence="3">The sequence shown here is derived from an EMBL/GenBank/DDBJ whole genome shotgun (WGS) entry which is preliminary data.</text>
</comment>